<sequence length="110" mass="12434">ETFVCYPYLALVTADGPAMAMLLAGTVGHQGRIHCRFYCRLIGRHKPGAPQYYPARLKPTGYTETGCDHDDVDLNDLLNTFNSHESHSRYMANVEHISKIEPISMQLYMT</sequence>
<accession>A0AA38U3R6</accession>
<proteinExistence type="predicted"/>
<name>A0AA38U3R6_9AGAR</name>
<gene>
    <name evidence="1" type="ORF">F5878DRAFT_509450</name>
</gene>
<evidence type="ECO:0000313" key="1">
    <source>
        <dbReference type="EMBL" id="KAJ3831075.1"/>
    </source>
</evidence>
<evidence type="ECO:0000313" key="2">
    <source>
        <dbReference type="Proteomes" id="UP001163846"/>
    </source>
</evidence>
<feature type="non-terminal residue" evidence="1">
    <location>
        <position position="110"/>
    </location>
</feature>
<comment type="caution">
    <text evidence="1">The sequence shown here is derived from an EMBL/GenBank/DDBJ whole genome shotgun (WGS) entry which is preliminary data.</text>
</comment>
<reference evidence="1" key="1">
    <citation type="submission" date="2022-08" db="EMBL/GenBank/DDBJ databases">
        <authorList>
            <consortium name="DOE Joint Genome Institute"/>
            <person name="Min B."/>
            <person name="Riley R."/>
            <person name="Sierra-Patev S."/>
            <person name="Naranjo-Ortiz M."/>
            <person name="Looney B."/>
            <person name="Konkel Z."/>
            <person name="Slot J.C."/>
            <person name="Sakamoto Y."/>
            <person name="Steenwyk J.L."/>
            <person name="Rokas A."/>
            <person name="Carro J."/>
            <person name="Camarero S."/>
            <person name="Ferreira P."/>
            <person name="Molpeceres G."/>
            <person name="Ruiz-Duenas F.J."/>
            <person name="Serrano A."/>
            <person name="Henrissat B."/>
            <person name="Drula E."/>
            <person name="Hughes K.W."/>
            <person name="Mata J.L."/>
            <person name="Ishikawa N.K."/>
            <person name="Vargas-Isla R."/>
            <person name="Ushijima S."/>
            <person name="Smith C.A."/>
            <person name="Ahrendt S."/>
            <person name="Andreopoulos W."/>
            <person name="He G."/>
            <person name="Labutti K."/>
            <person name="Lipzen A."/>
            <person name="Ng V."/>
            <person name="Sandor L."/>
            <person name="Barry K."/>
            <person name="Martinez A.T."/>
            <person name="Xiao Y."/>
            <person name="Gibbons J.G."/>
            <person name="Terashima K."/>
            <person name="Hibbett D.S."/>
            <person name="Grigoriev I.V."/>
        </authorList>
    </citation>
    <scope>NUCLEOTIDE SEQUENCE</scope>
    <source>
        <strain evidence="1">TFB9207</strain>
    </source>
</reference>
<feature type="non-terminal residue" evidence="1">
    <location>
        <position position="1"/>
    </location>
</feature>
<dbReference type="EMBL" id="MU807840">
    <property type="protein sequence ID" value="KAJ3831075.1"/>
    <property type="molecule type" value="Genomic_DNA"/>
</dbReference>
<organism evidence="1 2">
    <name type="scientific">Lentinula raphanica</name>
    <dbReference type="NCBI Taxonomy" id="153919"/>
    <lineage>
        <taxon>Eukaryota</taxon>
        <taxon>Fungi</taxon>
        <taxon>Dikarya</taxon>
        <taxon>Basidiomycota</taxon>
        <taxon>Agaricomycotina</taxon>
        <taxon>Agaricomycetes</taxon>
        <taxon>Agaricomycetidae</taxon>
        <taxon>Agaricales</taxon>
        <taxon>Marasmiineae</taxon>
        <taxon>Omphalotaceae</taxon>
        <taxon>Lentinula</taxon>
    </lineage>
</organism>
<dbReference type="Proteomes" id="UP001163846">
    <property type="component" value="Unassembled WGS sequence"/>
</dbReference>
<dbReference type="AlphaFoldDB" id="A0AA38U3R6"/>
<protein>
    <submittedName>
        <fullName evidence="1">Uncharacterized protein</fullName>
    </submittedName>
</protein>
<keyword evidence="2" id="KW-1185">Reference proteome</keyword>